<organism evidence="2 3">
    <name type="scientific">Arachis hypogaea</name>
    <name type="common">Peanut</name>
    <dbReference type="NCBI Taxonomy" id="3818"/>
    <lineage>
        <taxon>Eukaryota</taxon>
        <taxon>Viridiplantae</taxon>
        <taxon>Streptophyta</taxon>
        <taxon>Embryophyta</taxon>
        <taxon>Tracheophyta</taxon>
        <taxon>Spermatophyta</taxon>
        <taxon>Magnoliopsida</taxon>
        <taxon>eudicotyledons</taxon>
        <taxon>Gunneridae</taxon>
        <taxon>Pentapetalae</taxon>
        <taxon>rosids</taxon>
        <taxon>fabids</taxon>
        <taxon>Fabales</taxon>
        <taxon>Fabaceae</taxon>
        <taxon>Papilionoideae</taxon>
        <taxon>50 kb inversion clade</taxon>
        <taxon>dalbergioids sensu lato</taxon>
        <taxon>Dalbergieae</taxon>
        <taxon>Pterocarpus clade</taxon>
        <taxon>Arachis</taxon>
    </lineage>
</organism>
<dbReference type="STRING" id="3818.A0A444X773"/>
<feature type="compositionally biased region" description="Basic and acidic residues" evidence="1">
    <location>
        <begin position="1"/>
        <end position="10"/>
    </location>
</feature>
<dbReference type="AlphaFoldDB" id="A0A444X773"/>
<name>A0A444X773_ARAHY</name>
<proteinExistence type="predicted"/>
<sequence length="281" mass="30993">MIEKEEEPRCRRCPAASPPPSRRHRAIVAPSSPPSSTSLPPLFAKRRERETLRQSSAERERSFHHRRFVHAKGSIAANPSQLVSLPSLLDSTVEKRMTRGREGDRAVRARGGTVLVVAATVAGESCTAIRVIRRQHQPSCSGFDSSISKTSHILILVLPLCFKIAVVTRIGFGTVVAAAGFVRSYCCCEKGKRNLSRLRNSSSSGYLRICFEFRDFKRGRFPCSVAPNELEPFKNFSSQLAALDFIACATADVFSMTDSSTNSQQWCLDSEATMVAIMLPL</sequence>
<feature type="compositionally biased region" description="Basic and acidic residues" evidence="1">
    <location>
        <begin position="45"/>
        <end position="61"/>
    </location>
</feature>
<dbReference type="EMBL" id="SDMP01000020">
    <property type="protein sequence ID" value="RYQ85546.1"/>
    <property type="molecule type" value="Genomic_DNA"/>
</dbReference>
<protein>
    <submittedName>
        <fullName evidence="2">Uncharacterized protein</fullName>
    </submittedName>
</protein>
<reference evidence="2 3" key="1">
    <citation type="submission" date="2019-01" db="EMBL/GenBank/DDBJ databases">
        <title>Sequencing of cultivated peanut Arachis hypogaea provides insights into genome evolution and oil improvement.</title>
        <authorList>
            <person name="Chen X."/>
        </authorList>
    </citation>
    <scope>NUCLEOTIDE SEQUENCE [LARGE SCALE GENOMIC DNA]</scope>
    <source>
        <strain evidence="3">cv. Fuhuasheng</strain>
        <tissue evidence="2">Leaves</tissue>
    </source>
</reference>
<evidence type="ECO:0000313" key="3">
    <source>
        <dbReference type="Proteomes" id="UP000289738"/>
    </source>
</evidence>
<evidence type="ECO:0000256" key="1">
    <source>
        <dbReference type="SAM" id="MobiDB-lite"/>
    </source>
</evidence>
<keyword evidence="3" id="KW-1185">Reference proteome</keyword>
<feature type="region of interest" description="Disordered" evidence="1">
    <location>
        <begin position="1"/>
        <end position="64"/>
    </location>
</feature>
<gene>
    <name evidence="2" type="ORF">Ahy_B10g105114</name>
</gene>
<evidence type="ECO:0000313" key="2">
    <source>
        <dbReference type="EMBL" id="RYQ85546.1"/>
    </source>
</evidence>
<accession>A0A444X773</accession>
<comment type="caution">
    <text evidence="2">The sequence shown here is derived from an EMBL/GenBank/DDBJ whole genome shotgun (WGS) entry which is preliminary data.</text>
</comment>
<dbReference type="Proteomes" id="UP000289738">
    <property type="component" value="Chromosome B10"/>
</dbReference>